<evidence type="ECO:0000259" key="8">
    <source>
        <dbReference type="Pfam" id="PF10513"/>
    </source>
</evidence>
<feature type="region of interest" description="Disordered" evidence="7">
    <location>
        <begin position="31"/>
        <end position="59"/>
    </location>
</feature>
<comment type="similarity">
    <text evidence="2 6">Belongs to the enhancer of polycomb family.</text>
</comment>
<evidence type="ECO:0000256" key="2">
    <source>
        <dbReference type="ARBA" id="ARBA00008035"/>
    </source>
</evidence>
<dbReference type="InterPro" id="IPR019542">
    <property type="entry name" value="Enhancer_polycomb-like_N"/>
</dbReference>
<proteinExistence type="inferred from homology"/>
<gene>
    <name evidence="9" type="ORF">PIB30_012667</name>
</gene>
<feature type="compositionally biased region" description="Basic and acidic residues" evidence="7">
    <location>
        <begin position="46"/>
        <end position="59"/>
    </location>
</feature>
<feature type="domain" description="Enhancer of polycomb-like N-terminal" evidence="8">
    <location>
        <begin position="523"/>
        <end position="605"/>
    </location>
</feature>
<name>A0ABU6Z2V3_9FABA</name>
<keyword evidence="5 6" id="KW-0539">Nucleus</keyword>
<evidence type="ECO:0000256" key="1">
    <source>
        <dbReference type="ARBA" id="ARBA00004123"/>
    </source>
</evidence>
<keyword evidence="4 6" id="KW-0804">Transcription</keyword>
<evidence type="ECO:0000256" key="3">
    <source>
        <dbReference type="ARBA" id="ARBA00023015"/>
    </source>
</evidence>
<dbReference type="Pfam" id="PF10513">
    <property type="entry name" value="EPL1"/>
    <property type="match status" value="1"/>
</dbReference>
<evidence type="ECO:0000256" key="6">
    <source>
        <dbReference type="RuleBase" id="RU361124"/>
    </source>
</evidence>
<dbReference type="InterPro" id="IPR024943">
    <property type="entry name" value="Enhancer_polycomb"/>
</dbReference>
<accession>A0ABU6Z2V3</accession>
<evidence type="ECO:0000256" key="4">
    <source>
        <dbReference type="ARBA" id="ARBA00023163"/>
    </source>
</evidence>
<sequence>MPAVGMRRTTRVFGVVTGSENARVLRSGRRLWPDSGESLKPKRGNGKADEWPKKPEKNNVDAAAVAVSRGGGATAKLKQENAVSVRASEKRNVVKAVEIRKQGRSVQGVRSLSNGVDADKFFGIVYTRKRKRVAVDGKKMFGLRFSRRQQPRKDPCVFAAVVRRQCLAMEGDLFSRFLVLVLRRALRTGIEMKELSAFLLSEPLCGVYASRGIQFLQGSPMVNMGVCQFFGNMRLGPSFSLDFSAVPHCFNYLRSSVLLRSMFRSFFLVYNPVNESSDVEDEIDFPELQIELKVSCNSFMKEPDETGTILSEVVKINNGLSAPAFNKSSRLPVRSGQYRNLNSKGIQRRRTSLRKKKARNNLVLERSNGTVTYNLRNGPKRNIAVVASNMKLRNSPNSRPAVSLKEASCAAVNSTEGLDSSRCSANILVTESDRCYRIEGAVVTVEMSASREWHLSVKKDGLTRYTLKPEKVMRPCSSNRYTHVIMFSLDNGLKLEFPNRPDWVVFKDLYKECSDRNVPAPVSKFIPVPGVRDVYGYGDNIIAPFCRPQTYILANGDELSRAMTRKTANYDMDSEDEEWLSKFNAEYQEHVSEDQFELIVDALEKACYCNPDDCFDENSLVNQCENLGCKVVVETVCSYWMRKRKQKRSSLLRVFQSNQSKKAPLIPKPLLRKRRSFKRQPSQFGRGKHPSILQAIVAEQDALEEKNAMLKFEHAKASANESKEYAVRKRKRAQTLMENADLAIYKATMLVRIAEAAQSQAGGESVNEMAEHFLD</sequence>
<organism evidence="9 10">
    <name type="scientific">Stylosanthes scabra</name>
    <dbReference type="NCBI Taxonomy" id="79078"/>
    <lineage>
        <taxon>Eukaryota</taxon>
        <taxon>Viridiplantae</taxon>
        <taxon>Streptophyta</taxon>
        <taxon>Embryophyta</taxon>
        <taxon>Tracheophyta</taxon>
        <taxon>Spermatophyta</taxon>
        <taxon>Magnoliopsida</taxon>
        <taxon>eudicotyledons</taxon>
        <taxon>Gunneridae</taxon>
        <taxon>Pentapetalae</taxon>
        <taxon>rosids</taxon>
        <taxon>fabids</taxon>
        <taxon>Fabales</taxon>
        <taxon>Fabaceae</taxon>
        <taxon>Papilionoideae</taxon>
        <taxon>50 kb inversion clade</taxon>
        <taxon>dalbergioids sensu lato</taxon>
        <taxon>Dalbergieae</taxon>
        <taxon>Pterocarpus clade</taxon>
        <taxon>Stylosanthes</taxon>
    </lineage>
</organism>
<dbReference type="EMBL" id="JASCZI010271892">
    <property type="protein sequence ID" value="MED6216940.1"/>
    <property type="molecule type" value="Genomic_DNA"/>
</dbReference>
<evidence type="ECO:0000313" key="9">
    <source>
        <dbReference type="EMBL" id="MED6216940.1"/>
    </source>
</evidence>
<protein>
    <recommendedName>
        <fullName evidence="6">Enhancer of polycomb-like protein</fullName>
    </recommendedName>
</protein>
<dbReference type="Proteomes" id="UP001341840">
    <property type="component" value="Unassembled WGS sequence"/>
</dbReference>
<comment type="subcellular location">
    <subcellularLocation>
        <location evidence="1 6">Nucleus</location>
    </subcellularLocation>
</comment>
<dbReference type="PANTHER" id="PTHR14898">
    <property type="entry name" value="ENHANCER OF POLYCOMB"/>
    <property type="match status" value="1"/>
</dbReference>
<comment type="caution">
    <text evidence="9">The sequence shown here is derived from an EMBL/GenBank/DDBJ whole genome shotgun (WGS) entry which is preliminary data.</text>
</comment>
<reference evidence="9 10" key="1">
    <citation type="journal article" date="2023" name="Plants (Basel)">
        <title>Bridging the Gap: Combining Genomics and Transcriptomics Approaches to Understand Stylosanthes scabra, an Orphan Legume from the Brazilian Caatinga.</title>
        <authorList>
            <person name="Ferreira-Neto J.R.C."/>
            <person name="da Silva M.D."/>
            <person name="Binneck E."/>
            <person name="de Melo N.F."/>
            <person name="da Silva R.H."/>
            <person name="de Melo A.L.T.M."/>
            <person name="Pandolfi V."/>
            <person name="Bustamante F.O."/>
            <person name="Brasileiro-Vidal A.C."/>
            <person name="Benko-Iseppon A.M."/>
        </authorList>
    </citation>
    <scope>NUCLEOTIDE SEQUENCE [LARGE SCALE GENOMIC DNA]</scope>
    <source>
        <tissue evidence="9">Leaves</tissue>
    </source>
</reference>
<evidence type="ECO:0000256" key="7">
    <source>
        <dbReference type="SAM" id="MobiDB-lite"/>
    </source>
</evidence>
<evidence type="ECO:0000313" key="10">
    <source>
        <dbReference type="Proteomes" id="UP001341840"/>
    </source>
</evidence>
<keyword evidence="10" id="KW-1185">Reference proteome</keyword>
<keyword evidence="3 6" id="KW-0805">Transcription regulation</keyword>
<evidence type="ECO:0000256" key="5">
    <source>
        <dbReference type="ARBA" id="ARBA00023242"/>
    </source>
</evidence>